<sequence>MRSLSSARSVLDLRARVVLAPISNSKGAYALHSLSTKRALERAKPSI</sequence>
<proteinExistence type="predicted"/>
<name>A0A2P2NNH6_RHIMU</name>
<organism evidence="1">
    <name type="scientific">Rhizophora mucronata</name>
    <name type="common">Asiatic mangrove</name>
    <dbReference type="NCBI Taxonomy" id="61149"/>
    <lineage>
        <taxon>Eukaryota</taxon>
        <taxon>Viridiplantae</taxon>
        <taxon>Streptophyta</taxon>
        <taxon>Embryophyta</taxon>
        <taxon>Tracheophyta</taxon>
        <taxon>Spermatophyta</taxon>
        <taxon>Magnoliopsida</taxon>
        <taxon>eudicotyledons</taxon>
        <taxon>Gunneridae</taxon>
        <taxon>Pentapetalae</taxon>
        <taxon>rosids</taxon>
        <taxon>fabids</taxon>
        <taxon>Malpighiales</taxon>
        <taxon>Rhizophoraceae</taxon>
        <taxon>Rhizophora</taxon>
    </lineage>
</organism>
<dbReference type="AlphaFoldDB" id="A0A2P2NNH6"/>
<accession>A0A2P2NNH6</accession>
<protein>
    <submittedName>
        <fullName evidence="1">Uncharacterized protein</fullName>
    </submittedName>
</protein>
<reference evidence="1" key="1">
    <citation type="submission" date="2018-02" db="EMBL/GenBank/DDBJ databases">
        <title>Rhizophora mucronata_Transcriptome.</title>
        <authorList>
            <person name="Meera S.P."/>
            <person name="Sreeshan A."/>
            <person name="Augustine A."/>
        </authorList>
    </citation>
    <scope>NUCLEOTIDE SEQUENCE</scope>
    <source>
        <tissue evidence="1">Leaf</tissue>
    </source>
</reference>
<evidence type="ECO:0000313" key="1">
    <source>
        <dbReference type="EMBL" id="MBX43995.1"/>
    </source>
</evidence>
<dbReference type="EMBL" id="GGEC01063511">
    <property type="protein sequence ID" value="MBX43995.1"/>
    <property type="molecule type" value="Transcribed_RNA"/>
</dbReference>